<dbReference type="CDD" id="cd10336">
    <property type="entry name" value="SLC6sbd_Tyt1-Like"/>
    <property type="match status" value="1"/>
</dbReference>
<feature type="transmembrane region" description="Helical" evidence="7">
    <location>
        <begin position="156"/>
        <end position="173"/>
    </location>
</feature>
<dbReference type="GO" id="GO:0016020">
    <property type="term" value="C:membrane"/>
    <property type="evidence" value="ECO:0007669"/>
    <property type="project" value="UniProtKB-SubCell"/>
</dbReference>
<evidence type="ECO:0000256" key="6">
    <source>
        <dbReference type="RuleBase" id="RU003732"/>
    </source>
</evidence>
<evidence type="ECO:0000256" key="3">
    <source>
        <dbReference type="ARBA" id="ARBA00022692"/>
    </source>
</evidence>
<feature type="transmembrane region" description="Helical" evidence="7">
    <location>
        <begin position="227"/>
        <end position="251"/>
    </location>
</feature>
<dbReference type="PATRIC" id="fig|28229.3.peg.1553"/>
<dbReference type="PRINTS" id="PR00176">
    <property type="entry name" value="NANEUSMPORT"/>
</dbReference>
<feature type="transmembrane region" description="Helical" evidence="7">
    <location>
        <begin position="97"/>
        <end position="118"/>
    </location>
</feature>
<dbReference type="Pfam" id="PF00209">
    <property type="entry name" value="SNF"/>
    <property type="match status" value="2"/>
</dbReference>
<feature type="transmembrane region" description="Helical" evidence="7">
    <location>
        <begin position="395"/>
        <end position="420"/>
    </location>
</feature>
<dbReference type="PANTHER" id="PTHR42948">
    <property type="entry name" value="TRANSPORTER"/>
    <property type="match status" value="1"/>
</dbReference>
<feature type="transmembrane region" description="Helical" evidence="7">
    <location>
        <begin position="355"/>
        <end position="375"/>
    </location>
</feature>
<sequence>MAAIAGQGNNENWSSRLTFLMASIGFSVGLGNIWRFPYVTGENGGAAFVLVYLACALCIGVPLVMSEWAIGRRAKNAASAAGSFKEVAKQNNLSSRWSGVGGMAIVAVFMMMLTYTVITGWTLDYFTMAVVGEFNGINAEESKSVFNELMSDPMRLLFWHSLVIVIIMLVNARGLKGGIEKAVSILMPSLFVCLIIMVIYAALVGDFSAAVNFLLTPDFSQITGETFLLALGQAFFSIGIAMAVMVTYGSYLPKKASITQNAFIVVFADTLVAMLAGFAIFPLVFAHGLTPDAGAGLVFQVLPIALGDLPGGQLFTGIFFLLLIAAAFTSCIGNFEPIIAWVAEKFSLTRIKATFASGFVMWLLGISSVLSLNLIKEFHPFGFISLLEGKTIFESLDYISASILLPIGGLLTAIFVGWRIPAKEMQAELGLKASAFRVWQLLIRFLVPVAIAIVFISGVTS</sequence>
<dbReference type="GO" id="GO:0015293">
    <property type="term" value="F:symporter activity"/>
    <property type="evidence" value="ECO:0007669"/>
    <property type="project" value="UniProtKB-KW"/>
</dbReference>
<dbReference type="SUPFAM" id="SSF161070">
    <property type="entry name" value="SNF-like"/>
    <property type="match status" value="1"/>
</dbReference>
<dbReference type="PROSITE" id="PS00610">
    <property type="entry name" value="NA_NEUROTRAN_SYMP_1"/>
    <property type="match status" value="1"/>
</dbReference>
<dbReference type="InterPro" id="IPR037272">
    <property type="entry name" value="SNS_sf"/>
</dbReference>
<feature type="transmembrane region" description="Helical" evidence="7">
    <location>
        <begin position="46"/>
        <end position="65"/>
    </location>
</feature>
<keyword evidence="4 7" id="KW-1133">Transmembrane helix</keyword>
<dbReference type="RefSeq" id="WP_033081622.1">
    <property type="nucleotide sequence ID" value="NZ_JQEC01000015.1"/>
</dbReference>
<keyword evidence="3 6" id="KW-0812">Transmembrane</keyword>
<dbReference type="OrthoDB" id="9762833at2"/>
<evidence type="ECO:0000256" key="4">
    <source>
        <dbReference type="ARBA" id="ARBA00022989"/>
    </source>
</evidence>
<name>A0A099KWR8_COLPS</name>
<evidence type="ECO:0000313" key="8">
    <source>
        <dbReference type="EMBL" id="KGJ95164.1"/>
    </source>
</evidence>
<dbReference type="NCBIfam" id="NF037979">
    <property type="entry name" value="Na_transp"/>
    <property type="match status" value="1"/>
</dbReference>
<comment type="similarity">
    <text evidence="6">Belongs to the sodium:neurotransmitter symporter (SNF) (TC 2.A.22) family.</text>
</comment>
<proteinExistence type="inferred from homology"/>
<evidence type="ECO:0000256" key="7">
    <source>
        <dbReference type="SAM" id="Phobius"/>
    </source>
</evidence>
<feature type="transmembrane region" description="Helical" evidence="7">
    <location>
        <begin position="17"/>
        <end position="34"/>
    </location>
</feature>
<dbReference type="EMBL" id="JQEC01000015">
    <property type="protein sequence ID" value="KGJ95164.1"/>
    <property type="molecule type" value="Genomic_DNA"/>
</dbReference>
<keyword evidence="6" id="KW-0769">Symport</keyword>
<evidence type="ECO:0000313" key="9">
    <source>
        <dbReference type="Proteomes" id="UP000029868"/>
    </source>
</evidence>
<evidence type="ECO:0000256" key="5">
    <source>
        <dbReference type="ARBA" id="ARBA00023136"/>
    </source>
</evidence>
<feature type="transmembrane region" description="Helical" evidence="7">
    <location>
        <begin position="441"/>
        <end position="460"/>
    </location>
</feature>
<dbReference type="AlphaFoldDB" id="A0A099KWR8"/>
<dbReference type="Proteomes" id="UP000029868">
    <property type="component" value="Unassembled WGS sequence"/>
</dbReference>
<reference evidence="8 9" key="1">
    <citation type="submission" date="2014-08" db="EMBL/GenBank/DDBJ databases">
        <title>Genomic and Phenotypic Diversity of Colwellia psychrerythraea strains from Disparate Marine Basins.</title>
        <authorList>
            <person name="Techtmann S.M."/>
            <person name="Stelling S.C."/>
            <person name="Utturkar S.M."/>
            <person name="Alshibli N."/>
            <person name="Harris A."/>
            <person name="Brown S.D."/>
            <person name="Hazen T.C."/>
        </authorList>
    </citation>
    <scope>NUCLEOTIDE SEQUENCE [LARGE SCALE GENOMIC DNA]</scope>
    <source>
        <strain evidence="8 9">GAB14E</strain>
    </source>
</reference>
<gene>
    <name evidence="8" type="ORF">GAB14E_1946</name>
</gene>
<evidence type="ECO:0000256" key="1">
    <source>
        <dbReference type="ARBA" id="ARBA00004141"/>
    </source>
</evidence>
<protein>
    <recommendedName>
        <fullName evidence="6">Transporter</fullName>
    </recommendedName>
</protein>
<organism evidence="8 9">
    <name type="scientific">Colwellia psychrerythraea</name>
    <name type="common">Vibrio psychroerythus</name>
    <dbReference type="NCBI Taxonomy" id="28229"/>
    <lineage>
        <taxon>Bacteria</taxon>
        <taxon>Pseudomonadati</taxon>
        <taxon>Pseudomonadota</taxon>
        <taxon>Gammaproteobacteria</taxon>
        <taxon>Alteromonadales</taxon>
        <taxon>Colwelliaceae</taxon>
        <taxon>Colwellia</taxon>
    </lineage>
</organism>
<keyword evidence="2 6" id="KW-0813">Transport</keyword>
<keyword evidence="5 7" id="KW-0472">Membrane</keyword>
<dbReference type="PANTHER" id="PTHR42948:SF1">
    <property type="entry name" value="TRANSPORTER"/>
    <property type="match status" value="1"/>
</dbReference>
<feature type="transmembrane region" description="Helical" evidence="7">
    <location>
        <begin position="185"/>
        <end position="215"/>
    </location>
</feature>
<dbReference type="PROSITE" id="PS50267">
    <property type="entry name" value="NA_NEUROTRAN_SYMP_3"/>
    <property type="match status" value="1"/>
</dbReference>
<feature type="transmembrane region" description="Helical" evidence="7">
    <location>
        <begin position="263"/>
        <end position="285"/>
    </location>
</feature>
<comment type="caution">
    <text evidence="8">The sequence shown here is derived from an EMBL/GenBank/DDBJ whole genome shotgun (WGS) entry which is preliminary data.</text>
</comment>
<dbReference type="InterPro" id="IPR000175">
    <property type="entry name" value="Na/ntran_symport"/>
</dbReference>
<comment type="subcellular location">
    <subcellularLocation>
        <location evidence="1">Membrane</location>
        <topology evidence="1">Multi-pass membrane protein</topology>
    </subcellularLocation>
</comment>
<evidence type="ECO:0000256" key="2">
    <source>
        <dbReference type="ARBA" id="ARBA00022448"/>
    </source>
</evidence>
<dbReference type="InterPro" id="IPR047218">
    <property type="entry name" value="YocR/YhdH-like"/>
</dbReference>
<accession>A0A099KWR8</accession>
<feature type="transmembrane region" description="Helical" evidence="7">
    <location>
        <begin position="318"/>
        <end position="343"/>
    </location>
</feature>